<feature type="binding site" evidence="9">
    <location>
        <position position="38"/>
    </location>
    <ligand>
        <name>NADPH</name>
        <dbReference type="ChEBI" id="CHEBI:57783"/>
    </ligand>
</feature>
<keyword evidence="4 9" id="KW-0521">NADP</keyword>
<comment type="pathway">
    <text evidence="1 9">Isoprenoid biosynthesis; isopentenyl diphosphate biosynthesis via DXP pathway; isopentenyl diphosphate from 1-deoxy-D-xylulose 5-phosphate: step 1/6.</text>
</comment>
<dbReference type="InterPro" id="IPR003821">
    <property type="entry name" value="DXP_reductoisomerase"/>
</dbReference>
<accession>A0ABX3AYU1</accession>
<feature type="binding site" evidence="9">
    <location>
        <position position="152"/>
    </location>
    <ligand>
        <name>1-deoxy-D-xylulose 5-phosphate</name>
        <dbReference type="ChEBI" id="CHEBI:57792"/>
    </ligand>
</feature>
<dbReference type="Pfam" id="PF02670">
    <property type="entry name" value="DXP_reductoisom"/>
    <property type="match status" value="1"/>
</dbReference>
<comment type="function">
    <text evidence="9">Catalyzes the NADPH-dependent rearrangement and reduction of 1-deoxy-D-xylulose-5-phosphate (DXP) to 2-C-methyl-D-erythritol 4-phosphate (MEP).</text>
</comment>
<evidence type="ECO:0000259" key="12">
    <source>
        <dbReference type="Pfam" id="PF13288"/>
    </source>
</evidence>
<dbReference type="InterPro" id="IPR036291">
    <property type="entry name" value="NAD(P)-bd_dom_sf"/>
</dbReference>
<dbReference type="InterPro" id="IPR036169">
    <property type="entry name" value="DXPR_C_sf"/>
</dbReference>
<evidence type="ECO:0000256" key="3">
    <source>
        <dbReference type="ARBA" id="ARBA00022723"/>
    </source>
</evidence>
<dbReference type="PIRSF" id="PIRSF006205">
    <property type="entry name" value="Dxp_reductismrs"/>
    <property type="match status" value="1"/>
</dbReference>
<feature type="binding site" evidence="9">
    <location>
        <position position="13"/>
    </location>
    <ligand>
        <name>NADPH</name>
        <dbReference type="ChEBI" id="CHEBI:57783"/>
    </ligand>
</feature>
<feature type="binding site" evidence="9">
    <location>
        <position position="10"/>
    </location>
    <ligand>
        <name>NADPH</name>
        <dbReference type="ChEBI" id="CHEBI:57783"/>
    </ligand>
</feature>
<keyword evidence="5 9" id="KW-0560">Oxidoreductase</keyword>
<dbReference type="Gene3D" id="1.10.1740.10">
    <property type="match status" value="1"/>
</dbReference>
<gene>
    <name evidence="9" type="primary">dxr</name>
    <name evidence="13" type="ORF">A1Q5_16355</name>
</gene>
<comment type="caution">
    <text evidence="13">The sequence shown here is derived from an EMBL/GenBank/DDBJ whole genome shotgun (WGS) entry which is preliminary data.</text>
</comment>
<dbReference type="InterPro" id="IPR013644">
    <property type="entry name" value="DXP_reductoisomerase_C"/>
</dbReference>
<dbReference type="NCBIfam" id="NF009114">
    <property type="entry name" value="PRK12464.1"/>
    <property type="match status" value="1"/>
</dbReference>
<feature type="binding site" evidence="9">
    <location>
        <position position="151"/>
    </location>
    <ligand>
        <name>1-deoxy-D-xylulose 5-phosphate</name>
        <dbReference type="ChEBI" id="CHEBI:57792"/>
    </ligand>
</feature>
<feature type="binding site" evidence="9">
    <location>
        <position position="222"/>
    </location>
    <ligand>
        <name>1-deoxy-D-xylulose 5-phosphate</name>
        <dbReference type="ChEBI" id="CHEBI:57792"/>
    </ligand>
</feature>
<dbReference type="Proteomes" id="UP000095059">
    <property type="component" value="Unassembled WGS sequence"/>
</dbReference>
<comment type="catalytic activity">
    <reaction evidence="8">
        <text>2-C-methyl-D-erythritol 4-phosphate + NADP(+) = 1-deoxy-D-xylulose 5-phosphate + NADPH + H(+)</text>
        <dbReference type="Rhea" id="RHEA:13717"/>
        <dbReference type="ChEBI" id="CHEBI:15378"/>
        <dbReference type="ChEBI" id="CHEBI:57783"/>
        <dbReference type="ChEBI" id="CHEBI:57792"/>
        <dbReference type="ChEBI" id="CHEBI:58262"/>
        <dbReference type="ChEBI" id="CHEBI:58349"/>
        <dbReference type="EC" id="1.1.1.267"/>
    </reaction>
    <physiologicalReaction direction="right-to-left" evidence="8">
        <dbReference type="Rhea" id="RHEA:13719"/>
    </physiologicalReaction>
</comment>
<feature type="binding site" evidence="9">
    <location>
        <position position="11"/>
    </location>
    <ligand>
        <name>NADPH</name>
        <dbReference type="ChEBI" id="CHEBI:57783"/>
    </ligand>
</feature>
<feature type="domain" description="1-deoxy-D-xylulose 5-phosphate reductoisomerase C-terminal" evidence="11">
    <location>
        <begin position="146"/>
        <end position="239"/>
    </location>
</feature>
<dbReference type="SUPFAM" id="SSF69055">
    <property type="entry name" value="1-deoxy-D-xylulose-5-phosphate reductoisomerase, C-terminal domain"/>
    <property type="match status" value="1"/>
</dbReference>
<feature type="binding site" evidence="9">
    <location>
        <position position="228"/>
    </location>
    <ligand>
        <name>1-deoxy-D-xylulose 5-phosphate</name>
        <dbReference type="ChEBI" id="CHEBI:57792"/>
    </ligand>
</feature>
<feature type="binding site" evidence="9">
    <location>
        <position position="126"/>
    </location>
    <ligand>
        <name>NADPH</name>
        <dbReference type="ChEBI" id="CHEBI:57783"/>
    </ligand>
</feature>
<evidence type="ECO:0000256" key="7">
    <source>
        <dbReference type="ARBA" id="ARBA00023229"/>
    </source>
</evidence>
<organism evidence="13 14">
    <name type="scientific">Aliivibrio logei 5S-186</name>
    <dbReference type="NCBI Taxonomy" id="626086"/>
    <lineage>
        <taxon>Bacteria</taxon>
        <taxon>Pseudomonadati</taxon>
        <taxon>Pseudomonadota</taxon>
        <taxon>Gammaproteobacteria</taxon>
        <taxon>Vibrionales</taxon>
        <taxon>Vibrionaceae</taxon>
        <taxon>Aliivibrio</taxon>
    </lineage>
</organism>
<name>A0ABX3AYU1_ALILO</name>
<evidence type="ECO:0000259" key="10">
    <source>
        <dbReference type="Pfam" id="PF02670"/>
    </source>
</evidence>
<dbReference type="EC" id="1.1.1.267" evidence="9"/>
<feature type="binding site" evidence="9">
    <location>
        <position position="231"/>
    </location>
    <ligand>
        <name>1-deoxy-D-xylulose 5-phosphate</name>
        <dbReference type="ChEBI" id="CHEBI:57792"/>
    </ligand>
</feature>
<feature type="binding site" evidence="9">
    <location>
        <position position="231"/>
    </location>
    <ligand>
        <name>Mn(2+)</name>
        <dbReference type="ChEBI" id="CHEBI:29035"/>
    </ligand>
</feature>
<feature type="binding site" evidence="9">
    <location>
        <position position="36"/>
    </location>
    <ligand>
        <name>NADPH</name>
        <dbReference type="ChEBI" id="CHEBI:57783"/>
    </ligand>
</feature>
<dbReference type="SUPFAM" id="SSF55347">
    <property type="entry name" value="Glyceraldehyde-3-phosphate dehydrogenase-like, C-terminal domain"/>
    <property type="match status" value="1"/>
</dbReference>
<evidence type="ECO:0000256" key="6">
    <source>
        <dbReference type="ARBA" id="ARBA00023211"/>
    </source>
</evidence>
<keyword evidence="3 9" id="KW-0479">Metal-binding</keyword>
<keyword evidence="14" id="KW-1185">Reference proteome</keyword>
<evidence type="ECO:0000256" key="4">
    <source>
        <dbReference type="ARBA" id="ARBA00022857"/>
    </source>
</evidence>
<protein>
    <recommendedName>
        <fullName evidence="9">1-deoxy-D-xylulose 5-phosphate reductoisomerase</fullName>
        <shortName evidence="9">DXP reductoisomerase</shortName>
        <ecNumber evidence="9">1.1.1.267</ecNumber>
    </recommendedName>
    <alternativeName>
        <fullName evidence="9">1-deoxyxylulose-5-phosphate reductoisomerase</fullName>
    </alternativeName>
    <alternativeName>
        <fullName evidence="9">2-C-methyl-D-erythritol 4-phosphate synthase</fullName>
    </alternativeName>
</protein>
<dbReference type="InterPro" id="IPR026877">
    <property type="entry name" value="DXPR_C"/>
</dbReference>
<dbReference type="PANTHER" id="PTHR30525">
    <property type="entry name" value="1-DEOXY-D-XYLULOSE 5-PHOSPHATE REDUCTOISOMERASE"/>
    <property type="match status" value="1"/>
</dbReference>
<evidence type="ECO:0000256" key="1">
    <source>
        <dbReference type="ARBA" id="ARBA00005094"/>
    </source>
</evidence>
<feature type="binding site" evidence="9">
    <location>
        <position position="152"/>
    </location>
    <ligand>
        <name>Mn(2+)</name>
        <dbReference type="ChEBI" id="CHEBI:29035"/>
    </ligand>
</feature>
<dbReference type="NCBIfam" id="TIGR00243">
    <property type="entry name" value="Dxr"/>
    <property type="match status" value="1"/>
</dbReference>
<feature type="binding site" evidence="9">
    <location>
        <position position="150"/>
    </location>
    <ligand>
        <name>Mn(2+)</name>
        <dbReference type="ChEBI" id="CHEBI:29035"/>
    </ligand>
</feature>
<proteinExistence type="inferred from homology"/>
<comment type="cofactor">
    <cofactor evidence="9">
        <name>Mg(2+)</name>
        <dbReference type="ChEBI" id="CHEBI:18420"/>
    </cofactor>
    <cofactor evidence="9">
        <name>Mn(2+)</name>
        <dbReference type="ChEBI" id="CHEBI:29035"/>
    </cofactor>
</comment>
<feature type="binding site" evidence="9">
    <location>
        <position position="125"/>
    </location>
    <ligand>
        <name>1-deoxy-D-xylulose 5-phosphate</name>
        <dbReference type="ChEBI" id="CHEBI:57792"/>
    </ligand>
</feature>
<keyword evidence="6 9" id="KW-0464">Manganese</keyword>
<feature type="domain" description="1-deoxy-D-xylulose 5-phosphate reductoisomerase N-terminal" evidence="10">
    <location>
        <begin position="4"/>
        <end position="132"/>
    </location>
</feature>
<keyword evidence="9" id="KW-0460">Magnesium</keyword>
<evidence type="ECO:0000313" key="14">
    <source>
        <dbReference type="Proteomes" id="UP000095059"/>
    </source>
</evidence>
<evidence type="ECO:0000256" key="9">
    <source>
        <dbReference type="HAMAP-Rule" id="MF_00183"/>
    </source>
</evidence>
<comment type="caution">
    <text evidence="9">Lacks conserved residue(s) required for the propagation of feature annotation.</text>
</comment>
<dbReference type="PANTHER" id="PTHR30525:SF0">
    <property type="entry name" value="1-DEOXY-D-XYLULOSE 5-PHOSPHATE REDUCTOISOMERASE, CHLOROPLASTIC"/>
    <property type="match status" value="1"/>
</dbReference>
<evidence type="ECO:0000313" key="13">
    <source>
        <dbReference type="EMBL" id="OEF19996.1"/>
    </source>
</evidence>
<evidence type="ECO:0000259" key="11">
    <source>
        <dbReference type="Pfam" id="PF08436"/>
    </source>
</evidence>
<evidence type="ECO:0000256" key="5">
    <source>
        <dbReference type="ARBA" id="ARBA00023002"/>
    </source>
</evidence>
<dbReference type="RefSeq" id="WP_017021228.1">
    <property type="nucleotide sequence ID" value="NZ_AJYJ02000026.1"/>
</dbReference>
<feature type="binding site" evidence="9">
    <location>
        <position position="12"/>
    </location>
    <ligand>
        <name>NADPH</name>
        <dbReference type="ChEBI" id="CHEBI:57783"/>
    </ligand>
</feature>
<dbReference type="Pfam" id="PF13288">
    <property type="entry name" value="DXPR_C"/>
    <property type="match status" value="1"/>
</dbReference>
<sequence length="400" mass="43634">MRKLTVLGATGSIGSSTLSVAKQNSHQFEIVALGAGSNVQKMFELCCEWQPKYAAMADPISALALQRQLKSNSIRTDVFSGEEGLCHIAQLDEVDTVMAAIVGAAGLLPTMSAVKAGKRILLANKEALVMSGQLFIDAVEKYGAELLPVDSEHNAIFQCLPESIQRKLGRCDLDAHGVSSILLTGSGGPFRYTDISELVSVTPEMAIAHPNWSMGPKISVDSATMMNKGLEYIEARWLFNTTKEQLKVIIHPQSVIHSMVQYKDGSVLAQMGLPDMRTPIACTMSYPERISSGVEPLDFTKIGEFSFLEPDYSRYPCLKLAIDACYSGQHATTGLNAANEQSVAAFLNNEIGFTDITRINEQVLNKVCANFQNLELDSLESLIDLDRMARNYADEALKKV</sequence>
<dbReference type="SUPFAM" id="SSF51735">
    <property type="entry name" value="NAD(P)-binding Rossmann-fold domains"/>
    <property type="match status" value="1"/>
</dbReference>
<feature type="binding site" evidence="9">
    <location>
        <position position="227"/>
    </location>
    <ligand>
        <name>1-deoxy-D-xylulose 5-phosphate</name>
        <dbReference type="ChEBI" id="CHEBI:57792"/>
    </ligand>
</feature>
<feature type="binding site" evidence="9">
    <location>
        <position position="124"/>
    </location>
    <ligand>
        <name>NADPH</name>
        <dbReference type="ChEBI" id="CHEBI:57783"/>
    </ligand>
</feature>
<feature type="binding site" evidence="9">
    <location>
        <position position="186"/>
    </location>
    <ligand>
        <name>1-deoxy-D-xylulose 5-phosphate</name>
        <dbReference type="ChEBI" id="CHEBI:57792"/>
    </ligand>
</feature>
<keyword evidence="7 9" id="KW-0414">Isoprene biosynthesis</keyword>
<evidence type="ECO:0000256" key="2">
    <source>
        <dbReference type="ARBA" id="ARBA00006825"/>
    </source>
</evidence>
<feature type="binding site" evidence="9">
    <location>
        <position position="215"/>
    </location>
    <ligand>
        <name>NADPH</name>
        <dbReference type="ChEBI" id="CHEBI:57783"/>
    </ligand>
</feature>
<evidence type="ECO:0000256" key="8">
    <source>
        <dbReference type="ARBA" id="ARBA00048543"/>
    </source>
</evidence>
<feature type="domain" description="DXP reductoisomerase C-terminal" evidence="12">
    <location>
        <begin position="271"/>
        <end position="392"/>
    </location>
</feature>
<dbReference type="HAMAP" id="MF_00183">
    <property type="entry name" value="DXP_reductoisom"/>
    <property type="match status" value="1"/>
</dbReference>
<comment type="similarity">
    <text evidence="2 9">Belongs to the DXR family.</text>
</comment>
<dbReference type="InterPro" id="IPR013512">
    <property type="entry name" value="DXP_reductoisomerase_N"/>
</dbReference>
<reference evidence="13 14" key="1">
    <citation type="journal article" date="2012" name="Science">
        <title>Ecological populations of bacteria act as socially cohesive units of antibiotic production and resistance.</title>
        <authorList>
            <person name="Cordero O.X."/>
            <person name="Wildschutte H."/>
            <person name="Kirkup B."/>
            <person name="Proehl S."/>
            <person name="Ngo L."/>
            <person name="Hussain F."/>
            <person name="Le Roux F."/>
            <person name="Mincer T."/>
            <person name="Polz M.F."/>
        </authorList>
    </citation>
    <scope>NUCLEOTIDE SEQUENCE [LARGE SCALE GENOMIC DNA]</scope>
    <source>
        <strain evidence="13 14">5S-186</strain>
    </source>
</reference>
<dbReference type="NCBIfam" id="NF003938">
    <property type="entry name" value="PRK05447.1-1"/>
    <property type="match status" value="1"/>
</dbReference>
<feature type="binding site" evidence="9">
    <location>
        <position position="209"/>
    </location>
    <ligand>
        <name>1-deoxy-D-xylulose 5-phosphate</name>
        <dbReference type="ChEBI" id="CHEBI:57792"/>
    </ligand>
</feature>
<dbReference type="EMBL" id="AJYJ02000026">
    <property type="protein sequence ID" value="OEF19996.1"/>
    <property type="molecule type" value="Genomic_DNA"/>
</dbReference>
<dbReference type="Gene3D" id="3.40.50.720">
    <property type="entry name" value="NAD(P)-binding Rossmann-like Domain"/>
    <property type="match status" value="1"/>
</dbReference>
<dbReference type="Pfam" id="PF08436">
    <property type="entry name" value="DXP_redisom_C"/>
    <property type="match status" value="1"/>
</dbReference>